<gene>
    <name evidence="1" type="ORF">AV530_002497</name>
</gene>
<dbReference type="Proteomes" id="UP000190648">
    <property type="component" value="Unassembled WGS sequence"/>
</dbReference>
<dbReference type="EMBL" id="LSYS01004331">
    <property type="protein sequence ID" value="OPJ80103.1"/>
    <property type="molecule type" value="Genomic_DNA"/>
</dbReference>
<name>A0A1V4K6V1_PATFA</name>
<proteinExistence type="predicted"/>
<dbReference type="AlphaFoldDB" id="A0A1V4K6V1"/>
<comment type="caution">
    <text evidence="1">The sequence shown here is derived from an EMBL/GenBank/DDBJ whole genome shotgun (WGS) entry which is preliminary data.</text>
</comment>
<protein>
    <submittedName>
        <fullName evidence="1">Uncharacterized protein</fullName>
    </submittedName>
</protein>
<evidence type="ECO:0000313" key="1">
    <source>
        <dbReference type="EMBL" id="OPJ80103.1"/>
    </source>
</evidence>
<keyword evidence="2" id="KW-1185">Reference proteome</keyword>
<organism evidence="1 2">
    <name type="scientific">Patagioenas fasciata monilis</name>
    <dbReference type="NCBI Taxonomy" id="372326"/>
    <lineage>
        <taxon>Eukaryota</taxon>
        <taxon>Metazoa</taxon>
        <taxon>Chordata</taxon>
        <taxon>Craniata</taxon>
        <taxon>Vertebrata</taxon>
        <taxon>Euteleostomi</taxon>
        <taxon>Archelosauria</taxon>
        <taxon>Archosauria</taxon>
        <taxon>Dinosauria</taxon>
        <taxon>Saurischia</taxon>
        <taxon>Theropoda</taxon>
        <taxon>Coelurosauria</taxon>
        <taxon>Aves</taxon>
        <taxon>Neognathae</taxon>
        <taxon>Neoaves</taxon>
        <taxon>Columbimorphae</taxon>
        <taxon>Columbiformes</taxon>
        <taxon>Columbidae</taxon>
        <taxon>Patagioenas</taxon>
    </lineage>
</organism>
<evidence type="ECO:0000313" key="2">
    <source>
        <dbReference type="Proteomes" id="UP000190648"/>
    </source>
</evidence>
<reference evidence="1 2" key="1">
    <citation type="submission" date="2016-02" db="EMBL/GenBank/DDBJ databases">
        <title>Band-tailed pigeon sequencing and assembly.</title>
        <authorList>
            <person name="Soares A.E."/>
            <person name="Novak B.J."/>
            <person name="Rice E.S."/>
            <person name="O'Connell B."/>
            <person name="Chang D."/>
            <person name="Weber S."/>
            <person name="Shapiro B."/>
        </authorList>
    </citation>
    <scope>NUCLEOTIDE SEQUENCE [LARGE SCALE GENOMIC DNA]</scope>
    <source>
        <strain evidence="1">BTP2013</strain>
        <tissue evidence="1">Blood</tissue>
    </source>
</reference>
<sequence>MVVAMDLEVEVGAMVVEDSKNATRKRATVLSRRESEELSGKLQLKVSDWVQNCRVSETNKTEMINAMKYEH</sequence>
<accession>A0A1V4K6V1</accession>